<evidence type="ECO:0000259" key="4">
    <source>
        <dbReference type="Pfam" id="PF01494"/>
    </source>
</evidence>
<dbReference type="Gene3D" id="3.50.50.60">
    <property type="entry name" value="FAD/NAD(P)-binding domain"/>
    <property type="match status" value="1"/>
</dbReference>
<dbReference type="PRINTS" id="PR00420">
    <property type="entry name" value="RNGMNOXGNASE"/>
</dbReference>
<evidence type="ECO:0000256" key="3">
    <source>
        <dbReference type="ARBA" id="ARBA00023002"/>
    </source>
</evidence>
<comment type="caution">
    <text evidence="5">The sequence shown here is derived from an EMBL/GenBank/DDBJ whole genome shotgun (WGS) entry which is preliminary data.</text>
</comment>
<dbReference type="PANTHER" id="PTHR46720:SF3">
    <property type="entry name" value="FAD-BINDING DOMAIN-CONTAINING PROTEIN-RELATED"/>
    <property type="match status" value="1"/>
</dbReference>
<keyword evidence="6" id="KW-1185">Reference proteome</keyword>
<keyword evidence="2" id="KW-0274">FAD</keyword>
<name>A0ABR3QBE1_9TREE</name>
<dbReference type="SUPFAM" id="SSF51905">
    <property type="entry name" value="FAD/NAD(P)-binding domain"/>
    <property type="match status" value="1"/>
</dbReference>
<accession>A0ABR3QBE1</accession>
<keyword evidence="3" id="KW-0560">Oxidoreductase</keyword>
<dbReference type="PANTHER" id="PTHR46720">
    <property type="entry name" value="HYDROXYLASE, PUTATIVE (AFU_ORTHOLOGUE AFUA_3G01460)-RELATED"/>
    <property type="match status" value="1"/>
</dbReference>
<dbReference type="InterPro" id="IPR002938">
    <property type="entry name" value="FAD-bd"/>
</dbReference>
<dbReference type="Proteomes" id="UP001565368">
    <property type="component" value="Unassembled WGS sequence"/>
</dbReference>
<evidence type="ECO:0000256" key="2">
    <source>
        <dbReference type="ARBA" id="ARBA00022827"/>
    </source>
</evidence>
<gene>
    <name evidence="5" type="ORF">Q8F55_003027</name>
</gene>
<proteinExistence type="predicted"/>
<dbReference type="InterPro" id="IPR036188">
    <property type="entry name" value="FAD/NAD-bd_sf"/>
</dbReference>
<evidence type="ECO:0000256" key="1">
    <source>
        <dbReference type="ARBA" id="ARBA00022630"/>
    </source>
</evidence>
<reference evidence="5 6" key="1">
    <citation type="submission" date="2023-08" db="EMBL/GenBank/DDBJ databases">
        <title>Annotated Genome Sequence of Vanrija albida AlHP1.</title>
        <authorList>
            <person name="Herzog R."/>
        </authorList>
    </citation>
    <scope>NUCLEOTIDE SEQUENCE [LARGE SCALE GENOMIC DNA]</scope>
    <source>
        <strain evidence="5 6">AlHP1</strain>
    </source>
</reference>
<organism evidence="5 6">
    <name type="scientific">Vanrija albida</name>
    <dbReference type="NCBI Taxonomy" id="181172"/>
    <lineage>
        <taxon>Eukaryota</taxon>
        <taxon>Fungi</taxon>
        <taxon>Dikarya</taxon>
        <taxon>Basidiomycota</taxon>
        <taxon>Agaricomycotina</taxon>
        <taxon>Tremellomycetes</taxon>
        <taxon>Trichosporonales</taxon>
        <taxon>Trichosporonaceae</taxon>
        <taxon>Vanrija</taxon>
    </lineage>
</organism>
<dbReference type="InterPro" id="IPR051104">
    <property type="entry name" value="FAD_monoxygenase"/>
</dbReference>
<evidence type="ECO:0000313" key="6">
    <source>
        <dbReference type="Proteomes" id="UP001565368"/>
    </source>
</evidence>
<keyword evidence="1" id="KW-0285">Flavoprotein</keyword>
<sequence>MPAPTSTTKPAPLKVAIVGAGPGGLAAAIQFRRLPDVELSVYDQARELREVGAGIALNQNSWRQLRELGAAEDISQYHTRQTEDKVSVEQRIGRTGELIYQRKVSGNPDQPPAVRIERTVLQRALLNRLPKDLVQLSKKLDHYTETDAGVTLTFKDGTTAGPFDLVIGADGIRSAVRHQAYPDHQLSYTGKVAFRVLIPQERVAHLEGIPQAATWWHTPDTHVYTLPLDNGQFEIATRAIEDEAHGQKVSWGQIVQDSSRVKAHYTGYTKLIRDIIDTVQDGEWQEFALFGGPLLPNVTRGGRIVLIGDASHPLSGAFGSGAAFAFEDAFVLAKVVEFARAQGKTQAFALDLFDDIRQPRFEYLYSVLNHGGANLKAVRDEKLEPDAHVKEVIRRNWAGEGRKPGDQGDQIYAYNVQEVWAARERDELEKAAKVAKPVEVEKVTEQLAAVAVAA</sequence>
<feature type="domain" description="FAD-binding" evidence="4">
    <location>
        <begin position="14"/>
        <end position="360"/>
    </location>
</feature>
<protein>
    <recommendedName>
        <fullName evidence="4">FAD-binding domain-containing protein</fullName>
    </recommendedName>
</protein>
<dbReference type="Pfam" id="PF01494">
    <property type="entry name" value="FAD_binding_3"/>
    <property type="match status" value="1"/>
</dbReference>
<dbReference type="EMBL" id="JBBXJM010000002">
    <property type="protein sequence ID" value="KAL1412030.1"/>
    <property type="molecule type" value="Genomic_DNA"/>
</dbReference>
<evidence type="ECO:0000313" key="5">
    <source>
        <dbReference type="EMBL" id="KAL1412030.1"/>
    </source>
</evidence>
<dbReference type="GeneID" id="95984070"/>
<dbReference type="RefSeq" id="XP_069211974.1">
    <property type="nucleotide sequence ID" value="XM_069351588.1"/>
</dbReference>